<reference evidence="3 4" key="1">
    <citation type="submission" date="2018-08" db="EMBL/GenBank/DDBJ databases">
        <title>Aeromicrobium sp. M2KJ-4, whole genome shotgun sequence.</title>
        <authorList>
            <person name="Tuo L."/>
        </authorList>
    </citation>
    <scope>NUCLEOTIDE SEQUENCE [LARGE SCALE GENOMIC DNA]</scope>
    <source>
        <strain evidence="3 4">M2KJ-4</strain>
    </source>
</reference>
<protein>
    <recommendedName>
        <fullName evidence="2">Peptidoglycan binding-like domain-containing protein</fullName>
    </recommendedName>
</protein>
<dbReference type="AlphaFoldDB" id="A0A371NYQ4"/>
<comment type="caution">
    <text evidence="3">The sequence shown here is derived from an EMBL/GenBank/DDBJ whole genome shotgun (WGS) entry which is preliminary data.</text>
</comment>
<feature type="domain" description="Peptidoglycan binding-like" evidence="2">
    <location>
        <begin position="412"/>
        <end position="466"/>
    </location>
</feature>
<feature type="region of interest" description="Disordered" evidence="1">
    <location>
        <begin position="77"/>
        <end position="204"/>
    </location>
</feature>
<dbReference type="InterPro" id="IPR036365">
    <property type="entry name" value="PGBD-like_sf"/>
</dbReference>
<evidence type="ECO:0000313" key="3">
    <source>
        <dbReference type="EMBL" id="REK68822.1"/>
    </source>
</evidence>
<evidence type="ECO:0000256" key="1">
    <source>
        <dbReference type="SAM" id="MobiDB-lite"/>
    </source>
</evidence>
<feature type="region of interest" description="Disordered" evidence="1">
    <location>
        <begin position="372"/>
        <end position="415"/>
    </location>
</feature>
<evidence type="ECO:0000259" key="2">
    <source>
        <dbReference type="Pfam" id="PF01471"/>
    </source>
</evidence>
<sequence>MPLGNSVAPDQLGLLGIVLGDQDPRHAPSLGSLTGSEHCPDRFLTVARQPRDHEAHPPVRGPRRDCPADRLLVWIRRRSGRRRPRPGRLVAGPGHGPAGHLRRSVRRLRPHEGTSAVPARRHRPAPHGDPVGLQPVPDRPRGTRDQARRRRTRRRQRLRGGGGRRGRGRQARRPVRRRPRARVGKRGLPVEAARHARGAGVRQQSTLPRPVAGLRRVPRRRRPARHAAQRRQPRLDVPGRALRPGRHLPAREELPALLVPAVNTRVWVAALAATVTVVGGTAWAVSDRGPDRAEKRTAARPTVTVEKGTIRQEQRLTGRVGHSVPRTITGSGEGIVTWLPSPGDTVARGEQLYRVDDQPVALFHGTLPLYRQLAPPQAPPTSSDEKKPSGDAHDKDGDVGSGGDPSPDGPLRGNDVDLVATNLAALGYYGGPTDGAVYSGALVSAVERWQADHDGERTGVLGPDTVVVSRGTLRVAGVTATVGSPAAADVLTVTSTRSVVTLDAPQGVEVAVGRPVEVTLADGTTVRTRVTAVGSPVEDPQSGAPVSAPITVRARGTADLGPAAPVTGVLVIAARRDVLHVPASALLALAGGGYALERPGGALVPVTLGLVADGDVEVTGIEQGAKVVVAR</sequence>
<dbReference type="Gene3D" id="1.10.101.10">
    <property type="entry name" value="PGBD-like superfamily/PGBD"/>
    <property type="match status" value="1"/>
</dbReference>
<name>A0A371NYQ4_9ACTN</name>
<proteinExistence type="predicted"/>
<organism evidence="3 4">
    <name type="scientific">Aeromicrobium endophyticum</name>
    <dbReference type="NCBI Taxonomy" id="2292704"/>
    <lineage>
        <taxon>Bacteria</taxon>
        <taxon>Bacillati</taxon>
        <taxon>Actinomycetota</taxon>
        <taxon>Actinomycetes</taxon>
        <taxon>Propionibacteriales</taxon>
        <taxon>Nocardioidaceae</taxon>
        <taxon>Aeromicrobium</taxon>
    </lineage>
</organism>
<accession>A0A371NYQ4</accession>
<keyword evidence="4" id="KW-1185">Reference proteome</keyword>
<dbReference type="Proteomes" id="UP000265581">
    <property type="component" value="Unassembled WGS sequence"/>
</dbReference>
<feature type="compositionally biased region" description="Basic residues" evidence="1">
    <location>
        <begin position="147"/>
        <end position="185"/>
    </location>
</feature>
<feature type="compositionally biased region" description="Basic and acidic residues" evidence="1">
    <location>
        <begin position="383"/>
        <end position="398"/>
    </location>
</feature>
<dbReference type="InterPro" id="IPR002477">
    <property type="entry name" value="Peptidoglycan-bd-like"/>
</dbReference>
<dbReference type="InterPro" id="IPR036366">
    <property type="entry name" value="PGBDSf"/>
</dbReference>
<evidence type="ECO:0000313" key="4">
    <source>
        <dbReference type="Proteomes" id="UP000265581"/>
    </source>
</evidence>
<dbReference type="Pfam" id="PF01471">
    <property type="entry name" value="PG_binding_1"/>
    <property type="match status" value="1"/>
</dbReference>
<dbReference type="SUPFAM" id="SSF47090">
    <property type="entry name" value="PGBD-like"/>
    <property type="match status" value="1"/>
</dbReference>
<gene>
    <name evidence="3" type="ORF">DX116_18295</name>
</gene>
<feature type="compositionally biased region" description="Basic residues" evidence="1">
    <location>
        <begin position="77"/>
        <end position="86"/>
    </location>
</feature>
<dbReference type="EMBL" id="QUBR01000003">
    <property type="protein sequence ID" value="REK68822.1"/>
    <property type="molecule type" value="Genomic_DNA"/>
</dbReference>
<feature type="compositionally biased region" description="Basic residues" evidence="1">
    <location>
        <begin position="100"/>
        <end position="109"/>
    </location>
</feature>